<dbReference type="Pfam" id="PF13531">
    <property type="entry name" value="SBP_bac_11"/>
    <property type="match status" value="1"/>
</dbReference>
<dbReference type="InterPro" id="IPR005950">
    <property type="entry name" value="ModA"/>
</dbReference>
<evidence type="ECO:0000256" key="4">
    <source>
        <dbReference type="PIRSR" id="PIRSR004846-1"/>
    </source>
</evidence>
<dbReference type="Gene3D" id="3.40.190.10">
    <property type="entry name" value="Periplasmic binding protein-like II"/>
    <property type="match status" value="2"/>
</dbReference>
<feature type="binding site" evidence="4">
    <location>
        <position position="49"/>
    </location>
    <ligand>
        <name>molybdate</name>
        <dbReference type="ChEBI" id="CHEBI:36264"/>
    </ligand>
</feature>
<evidence type="ECO:0000313" key="7">
    <source>
        <dbReference type="Proteomes" id="UP000281738"/>
    </source>
</evidence>
<dbReference type="OrthoDB" id="9785015at2"/>
<keyword evidence="3 5" id="KW-0732">Signal</keyword>
<feature type="binding site" evidence="4">
    <location>
        <position position="197"/>
    </location>
    <ligand>
        <name>molybdate</name>
        <dbReference type="ChEBI" id="CHEBI:36264"/>
    </ligand>
</feature>
<keyword evidence="2 4" id="KW-0479">Metal-binding</keyword>
<comment type="similarity">
    <text evidence="1">Belongs to the bacterial solute-binding protein ModA family.</text>
</comment>
<dbReference type="PANTHER" id="PTHR30632:SF0">
    <property type="entry name" value="SULFATE-BINDING PROTEIN"/>
    <property type="match status" value="1"/>
</dbReference>
<gene>
    <name evidence="6" type="ORF">EDD33_3754</name>
</gene>
<keyword evidence="4" id="KW-0500">Molybdenum</keyword>
<dbReference type="PROSITE" id="PS51257">
    <property type="entry name" value="PROKAR_LIPOPROTEIN"/>
    <property type="match status" value="1"/>
</dbReference>
<comment type="caution">
    <text evidence="6">The sequence shown here is derived from an EMBL/GenBank/DDBJ whole genome shotgun (WGS) entry which is preliminary data.</text>
</comment>
<accession>A0A3N2CZF2</accession>
<protein>
    <submittedName>
        <fullName evidence="6">Molybdate transport system substrate-binding protein</fullName>
    </submittedName>
</protein>
<dbReference type="NCBIfam" id="TIGR01256">
    <property type="entry name" value="modA"/>
    <property type="match status" value="1"/>
</dbReference>
<evidence type="ECO:0000256" key="5">
    <source>
        <dbReference type="SAM" id="SignalP"/>
    </source>
</evidence>
<evidence type="ECO:0000256" key="2">
    <source>
        <dbReference type="ARBA" id="ARBA00022723"/>
    </source>
</evidence>
<dbReference type="GO" id="GO:0015689">
    <property type="term" value="P:molybdate ion transport"/>
    <property type="evidence" value="ECO:0007669"/>
    <property type="project" value="InterPro"/>
</dbReference>
<dbReference type="PIRSF" id="PIRSF004846">
    <property type="entry name" value="ModA"/>
    <property type="match status" value="1"/>
</dbReference>
<feature type="binding site" evidence="4">
    <location>
        <position position="77"/>
    </location>
    <ligand>
        <name>molybdate</name>
        <dbReference type="ChEBI" id="CHEBI:36264"/>
    </ligand>
</feature>
<dbReference type="GO" id="GO:0046872">
    <property type="term" value="F:metal ion binding"/>
    <property type="evidence" value="ECO:0007669"/>
    <property type="project" value="UniProtKB-KW"/>
</dbReference>
<feature type="signal peptide" evidence="5">
    <location>
        <begin position="1"/>
        <end position="29"/>
    </location>
</feature>
<sequence length="261" mass="26589">MRQHRHLPVRTALATILAGTLLLSGCGSSGDQPGASGQTVTLRVLAAASLTETFTALGQRFEADNPGTTVQLSFGPSSGLAEQVTSGAPADVFAAASPGTMQTVVDAGEAEDPQDFATNEAEIAVPADNPGDVDSLDDLARESVKVAVCDPEVPCGVLAVDVLDSAGLDVTPVTEEEDVKAVLTKVTLGEVDAGLVYVTDVQAAGDAVAGVAVPEEDAATTTYPIAALERSENAEQARAFVDLVRSEVGREALEDAGFGLP</sequence>
<dbReference type="GO" id="GO:0030973">
    <property type="term" value="F:molybdate ion binding"/>
    <property type="evidence" value="ECO:0007669"/>
    <property type="project" value="TreeGrafter"/>
</dbReference>
<reference evidence="6 7" key="1">
    <citation type="submission" date="2018-11" db="EMBL/GenBank/DDBJ databases">
        <title>Sequencing the genomes of 1000 actinobacteria strains.</title>
        <authorList>
            <person name="Klenk H.-P."/>
        </authorList>
    </citation>
    <scope>NUCLEOTIDE SEQUENCE [LARGE SCALE GENOMIC DNA]</scope>
    <source>
        <strain evidence="6 7">DSM 12652</strain>
    </source>
</reference>
<proteinExistence type="inferred from homology"/>
<feature type="binding site" evidence="4">
    <location>
        <position position="179"/>
    </location>
    <ligand>
        <name>molybdate</name>
        <dbReference type="ChEBI" id="CHEBI:36264"/>
    </ligand>
</feature>
<evidence type="ECO:0000256" key="3">
    <source>
        <dbReference type="ARBA" id="ARBA00022729"/>
    </source>
</evidence>
<dbReference type="AlphaFoldDB" id="A0A3N2CZF2"/>
<dbReference type="EMBL" id="RKHO01000001">
    <property type="protein sequence ID" value="ROR92853.1"/>
    <property type="molecule type" value="Genomic_DNA"/>
</dbReference>
<keyword evidence="7" id="KW-1185">Reference proteome</keyword>
<name>A0A3N2CZF2_9ACTN</name>
<dbReference type="RefSeq" id="WP_123392528.1">
    <property type="nucleotide sequence ID" value="NZ_RKHO01000001.1"/>
</dbReference>
<evidence type="ECO:0000313" key="6">
    <source>
        <dbReference type="EMBL" id="ROR92853.1"/>
    </source>
</evidence>
<organism evidence="6 7">
    <name type="scientific">Nocardioides aurantiacus</name>
    <dbReference type="NCBI Taxonomy" id="86796"/>
    <lineage>
        <taxon>Bacteria</taxon>
        <taxon>Bacillati</taxon>
        <taxon>Actinomycetota</taxon>
        <taxon>Actinomycetes</taxon>
        <taxon>Propionibacteriales</taxon>
        <taxon>Nocardioidaceae</taxon>
        <taxon>Nocardioides</taxon>
    </lineage>
</organism>
<dbReference type="SUPFAM" id="SSF53850">
    <property type="entry name" value="Periplasmic binding protein-like II"/>
    <property type="match status" value="1"/>
</dbReference>
<feature type="chain" id="PRO_5039465648" evidence="5">
    <location>
        <begin position="30"/>
        <end position="261"/>
    </location>
</feature>
<evidence type="ECO:0000256" key="1">
    <source>
        <dbReference type="ARBA" id="ARBA00009175"/>
    </source>
</evidence>
<dbReference type="InterPro" id="IPR050682">
    <property type="entry name" value="ModA/WtpA"/>
</dbReference>
<dbReference type="Proteomes" id="UP000281738">
    <property type="component" value="Unassembled WGS sequence"/>
</dbReference>
<dbReference type="PANTHER" id="PTHR30632">
    <property type="entry name" value="MOLYBDATE-BINDING PERIPLASMIC PROTEIN"/>
    <property type="match status" value="1"/>
</dbReference>